<comment type="caution">
    <text evidence="1">The sequence shown here is derived from an EMBL/GenBank/DDBJ whole genome shotgun (WGS) entry which is preliminary data.</text>
</comment>
<name>A0A9P6DH93_PLEER</name>
<reference evidence="1" key="1">
    <citation type="submission" date="2020-11" db="EMBL/GenBank/DDBJ databases">
        <authorList>
            <consortium name="DOE Joint Genome Institute"/>
            <person name="Ahrendt S."/>
            <person name="Riley R."/>
            <person name="Andreopoulos W."/>
            <person name="Labutti K."/>
            <person name="Pangilinan J."/>
            <person name="Ruiz-Duenas F.J."/>
            <person name="Barrasa J.M."/>
            <person name="Sanchez-Garcia M."/>
            <person name="Camarero S."/>
            <person name="Miyauchi S."/>
            <person name="Serrano A."/>
            <person name="Linde D."/>
            <person name="Babiker R."/>
            <person name="Drula E."/>
            <person name="Ayuso-Fernandez I."/>
            <person name="Pacheco R."/>
            <person name="Padilla G."/>
            <person name="Ferreira P."/>
            <person name="Barriuso J."/>
            <person name="Kellner H."/>
            <person name="Castanera R."/>
            <person name="Alfaro M."/>
            <person name="Ramirez L."/>
            <person name="Pisabarro A.G."/>
            <person name="Kuo A."/>
            <person name="Tritt A."/>
            <person name="Lipzen A."/>
            <person name="He G."/>
            <person name="Yan M."/>
            <person name="Ng V."/>
            <person name="Cullen D."/>
            <person name="Martin F."/>
            <person name="Rosso M.-N."/>
            <person name="Henrissat B."/>
            <person name="Hibbett D."/>
            <person name="Martinez A.T."/>
            <person name="Grigoriev I.V."/>
        </authorList>
    </citation>
    <scope>NUCLEOTIDE SEQUENCE</scope>
    <source>
        <strain evidence="1">ATCC 90797</strain>
    </source>
</reference>
<dbReference type="AlphaFoldDB" id="A0A9P6DH93"/>
<keyword evidence="2" id="KW-1185">Reference proteome</keyword>
<dbReference type="Proteomes" id="UP000807025">
    <property type="component" value="Unassembled WGS sequence"/>
</dbReference>
<gene>
    <name evidence="1" type="ORF">BDN71DRAFT_636464</name>
</gene>
<accession>A0A9P6DH93</accession>
<organism evidence="1 2">
    <name type="scientific">Pleurotus eryngii</name>
    <name type="common">Boletus of the steppes</name>
    <dbReference type="NCBI Taxonomy" id="5323"/>
    <lineage>
        <taxon>Eukaryota</taxon>
        <taxon>Fungi</taxon>
        <taxon>Dikarya</taxon>
        <taxon>Basidiomycota</taxon>
        <taxon>Agaricomycotina</taxon>
        <taxon>Agaricomycetes</taxon>
        <taxon>Agaricomycetidae</taxon>
        <taxon>Agaricales</taxon>
        <taxon>Pleurotineae</taxon>
        <taxon>Pleurotaceae</taxon>
        <taxon>Pleurotus</taxon>
    </lineage>
</organism>
<evidence type="ECO:0000313" key="2">
    <source>
        <dbReference type="Proteomes" id="UP000807025"/>
    </source>
</evidence>
<dbReference type="EMBL" id="MU154546">
    <property type="protein sequence ID" value="KAF9497108.1"/>
    <property type="molecule type" value="Genomic_DNA"/>
</dbReference>
<evidence type="ECO:0000313" key="1">
    <source>
        <dbReference type="EMBL" id="KAF9497108.1"/>
    </source>
</evidence>
<sequence length="124" mass="14517">MYLLHQVRDKFPISKTVQRSLRFDVRQLVLGNTLAKRRSNYFYQSPIIQCAPSGPRKFLWIFSDFSRKETHKKNTIYTRSPFFPRISLFGKISTTFLQRSGSRSSRIMQNNSLTTLESSAYLLA</sequence>
<proteinExistence type="predicted"/>
<protein>
    <submittedName>
        <fullName evidence="1">Uncharacterized protein</fullName>
    </submittedName>
</protein>